<reference evidence="1 2" key="1">
    <citation type="submission" date="2023-01" db="EMBL/GenBank/DDBJ databases">
        <title>Analysis of 21 Apiospora genomes using comparative genomics revels a genus with tremendous synthesis potential of carbohydrate active enzymes and secondary metabolites.</title>
        <authorList>
            <person name="Sorensen T."/>
        </authorList>
    </citation>
    <scope>NUCLEOTIDE SEQUENCE [LARGE SCALE GENOMIC DNA]</scope>
    <source>
        <strain evidence="1 2">CBS 20057</strain>
    </source>
</reference>
<protein>
    <recommendedName>
        <fullName evidence="3">Ankyrin repeat protein</fullName>
    </recommendedName>
</protein>
<name>A0ABR1SH04_9PEZI</name>
<dbReference type="EMBL" id="JAQQWI010000006">
    <property type="protein sequence ID" value="KAK8033615.1"/>
    <property type="molecule type" value="Genomic_DNA"/>
</dbReference>
<dbReference type="Gene3D" id="1.25.40.20">
    <property type="entry name" value="Ankyrin repeat-containing domain"/>
    <property type="match status" value="1"/>
</dbReference>
<keyword evidence="2" id="KW-1185">Reference proteome</keyword>
<organism evidence="1 2">
    <name type="scientific">Apiospora marii</name>
    <dbReference type="NCBI Taxonomy" id="335849"/>
    <lineage>
        <taxon>Eukaryota</taxon>
        <taxon>Fungi</taxon>
        <taxon>Dikarya</taxon>
        <taxon>Ascomycota</taxon>
        <taxon>Pezizomycotina</taxon>
        <taxon>Sordariomycetes</taxon>
        <taxon>Xylariomycetidae</taxon>
        <taxon>Amphisphaeriales</taxon>
        <taxon>Apiosporaceae</taxon>
        <taxon>Apiospora</taxon>
    </lineage>
</organism>
<comment type="caution">
    <text evidence="1">The sequence shown here is derived from an EMBL/GenBank/DDBJ whole genome shotgun (WGS) entry which is preliminary data.</text>
</comment>
<evidence type="ECO:0000313" key="1">
    <source>
        <dbReference type="EMBL" id="KAK8033615.1"/>
    </source>
</evidence>
<gene>
    <name evidence="1" type="ORF">PG991_003013</name>
</gene>
<sequence>MMAHSVPSDTICNVIQYQGEYPFHATILHLNASIDAKLAWAKQALADGHDVNKVYSHPDPTHEFGYRGRPLHEAIEWPPYCNPCIGDPSNLVLVRFLLDNGADPRLKDRYDKATPMDRARWWLNVKSVDSDFLREALEMMEKKARILDGRYIRLDRSRPASSNGG</sequence>
<accession>A0ABR1SH04</accession>
<evidence type="ECO:0000313" key="2">
    <source>
        <dbReference type="Proteomes" id="UP001396898"/>
    </source>
</evidence>
<evidence type="ECO:0008006" key="3">
    <source>
        <dbReference type="Google" id="ProtNLM"/>
    </source>
</evidence>
<dbReference type="Proteomes" id="UP001396898">
    <property type="component" value="Unassembled WGS sequence"/>
</dbReference>
<proteinExistence type="predicted"/>
<dbReference type="InterPro" id="IPR036770">
    <property type="entry name" value="Ankyrin_rpt-contain_sf"/>
</dbReference>